<organism evidence="1 2">
    <name type="scientific">Dactylosporangium salmoneum</name>
    <dbReference type="NCBI Taxonomy" id="53361"/>
    <lineage>
        <taxon>Bacteria</taxon>
        <taxon>Bacillati</taxon>
        <taxon>Actinomycetota</taxon>
        <taxon>Actinomycetes</taxon>
        <taxon>Micromonosporales</taxon>
        <taxon>Micromonosporaceae</taxon>
        <taxon>Dactylosporangium</taxon>
    </lineage>
</organism>
<dbReference type="EMBL" id="BAAARV010000006">
    <property type="protein sequence ID" value="GAA2331930.1"/>
    <property type="molecule type" value="Genomic_DNA"/>
</dbReference>
<name>A0ABN3FK80_9ACTN</name>
<evidence type="ECO:0008006" key="3">
    <source>
        <dbReference type="Google" id="ProtNLM"/>
    </source>
</evidence>
<dbReference type="SUPFAM" id="SSF56024">
    <property type="entry name" value="Phospholipase D/nuclease"/>
    <property type="match status" value="1"/>
</dbReference>
<proteinExistence type="predicted"/>
<protein>
    <recommendedName>
        <fullName evidence="3">PLD phosphodiesterase domain-containing protein</fullName>
    </recommendedName>
</protein>
<gene>
    <name evidence="1" type="ORF">GCM10010170_010720</name>
</gene>
<evidence type="ECO:0000313" key="1">
    <source>
        <dbReference type="EMBL" id="GAA2331930.1"/>
    </source>
</evidence>
<dbReference type="Gene3D" id="3.30.870.10">
    <property type="entry name" value="Endonuclease Chain A"/>
    <property type="match status" value="2"/>
</dbReference>
<reference evidence="1 2" key="1">
    <citation type="journal article" date="2019" name="Int. J. Syst. Evol. Microbiol.">
        <title>The Global Catalogue of Microorganisms (GCM) 10K type strain sequencing project: providing services to taxonomists for standard genome sequencing and annotation.</title>
        <authorList>
            <consortium name="The Broad Institute Genomics Platform"/>
            <consortium name="The Broad Institute Genome Sequencing Center for Infectious Disease"/>
            <person name="Wu L."/>
            <person name="Ma J."/>
        </authorList>
    </citation>
    <scope>NUCLEOTIDE SEQUENCE [LARGE SCALE GENOMIC DNA]</scope>
    <source>
        <strain evidence="1 2">JCM 3272</strain>
    </source>
</reference>
<accession>A0ABN3FK80</accession>
<dbReference type="RefSeq" id="WP_344611090.1">
    <property type="nucleotide sequence ID" value="NZ_BAAARV010000006.1"/>
</dbReference>
<dbReference type="Proteomes" id="UP001501444">
    <property type="component" value="Unassembled WGS sequence"/>
</dbReference>
<keyword evidence="2" id="KW-1185">Reference proteome</keyword>
<comment type="caution">
    <text evidence="1">The sequence shown here is derived from an EMBL/GenBank/DDBJ whole genome shotgun (WGS) entry which is preliminary data.</text>
</comment>
<evidence type="ECO:0000313" key="2">
    <source>
        <dbReference type="Proteomes" id="UP001501444"/>
    </source>
</evidence>
<sequence length="652" mass="72472">MSDAIPHRVLTDAVQAAVDGRRVVAAVFCTFRFEPGFFEQEVLPVLFDRTLHHNSHIRRLQLEDALRPLSGKVAVYYDPRALVEGDRGPAVLDVRRIPVLPSTGFFHPKLVLVLIEDAQGRRELVVVTGSANLTQAGWWHNVECVHVECLRAEEPAALRDGLMGLLGHVSALAEHFKPHTPLDEIRDFLAALPRESRRRFLANGRVGGRSLPQLFEDAAGADLHGLDLEIISPYLDAPAPLEQLLSRFQPNRWRILLPEDRDTAVCPEQLFDWVRQHGGTWGRLPGAVTAGGDPKARQRTVHAKTYRFFGPDREFVFVGSFNLTRPAHQAAGNVESGVLVDGPAGRRRRRFWLEEVTERPVFARAAGEDEDGGYDLIPLAVRYDWAEHRAEVLWGGDGPSPILRAEEGGLPVFEVRDLPPETWTPLPAEATDALAARLRQSSMLTVHDGPRCGIVLVLETGMAHRPSVLVDLTAAEILRYWSLLSPEQRDAVIAEHGRALIDHTDAPVPAEPGGADTIFDRFAGVFHGFAALARSVTEALSEGRDEEARYRMFGAKYDSLPVLVERVARDEAGDPVDRYLMVLCARQVADRIRRDWPDFWAGDPAGTTRLETALTVQDALRRGIVDSNGPDMDGFLNWYEAHFLHESAEQPA</sequence>